<organism evidence="10 11">
    <name type="scientific">Candidatus Nitronauta litoralis</name>
    <dbReference type="NCBI Taxonomy" id="2705533"/>
    <lineage>
        <taxon>Bacteria</taxon>
        <taxon>Pseudomonadati</taxon>
        <taxon>Nitrospinota/Tectimicrobiota group</taxon>
        <taxon>Nitrospinota</taxon>
        <taxon>Nitrospinia</taxon>
        <taxon>Nitrospinales</taxon>
        <taxon>Nitrospinaceae</taxon>
        <taxon>Candidatus Nitronauta</taxon>
    </lineage>
</organism>
<comment type="subcellular location">
    <subcellularLocation>
        <location evidence="1">Cell membrane</location>
        <topology evidence="1">Multi-pass membrane protein</topology>
    </subcellularLocation>
    <subcellularLocation>
        <location evidence="7">Membrane</location>
        <topology evidence="7">Multi-pass membrane protein</topology>
    </subcellularLocation>
</comment>
<dbReference type="KEGG" id="nli:G3M70_11510"/>
<keyword evidence="6 8" id="KW-0472">Membrane</keyword>
<feature type="transmembrane region" description="Helical" evidence="8">
    <location>
        <begin position="207"/>
        <end position="225"/>
    </location>
</feature>
<dbReference type="AlphaFoldDB" id="A0A7T0G0J7"/>
<proteinExistence type="inferred from homology"/>
<evidence type="ECO:0000256" key="7">
    <source>
        <dbReference type="RuleBase" id="RU000320"/>
    </source>
</evidence>
<feature type="transmembrane region" description="Helical" evidence="8">
    <location>
        <begin position="111"/>
        <end position="130"/>
    </location>
</feature>
<keyword evidence="3" id="KW-1003">Cell membrane</keyword>
<feature type="transmembrane region" description="Helical" evidence="8">
    <location>
        <begin position="273"/>
        <end position="299"/>
    </location>
</feature>
<evidence type="ECO:0000256" key="1">
    <source>
        <dbReference type="ARBA" id="ARBA00004651"/>
    </source>
</evidence>
<dbReference type="InterPro" id="IPR050586">
    <property type="entry name" value="CPA3_Na-H_Antiporter_D"/>
</dbReference>
<dbReference type="PANTHER" id="PTHR42703:SF1">
    <property type="entry name" value="NA(+)_H(+) ANTIPORTER SUBUNIT D1"/>
    <property type="match status" value="1"/>
</dbReference>
<feature type="transmembrane region" description="Helical" evidence="8">
    <location>
        <begin position="372"/>
        <end position="392"/>
    </location>
</feature>
<feature type="transmembrane region" description="Helical" evidence="8">
    <location>
        <begin position="341"/>
        <end position="360"/>
    </location>
</feature>
<feature type="transmembrane region" description="Helical" evidence="8">
    <location>
        <begin position="37"/>
        <end position="54"/>
    </location>
</feature>
<feature type="transmembrane region" description="Helical" evidence="8">
    <location>
        <begin position="311"/>
        <end position="335"/>
    </location>
</feature>
<feature type="transmembrane region" description="Helical" evidence="8">
    <location>
        <begin position="453"/>
        <end position="477"/>
    </location>
</feature>
<reference evidence="10 11" key="1">
    <citation type="submission" date="2020-02" db="EMBL/GenBank/DDBJ databases">
        <title>Genomic and physiological characterization of two novel Nitrospinaceae genera.</title>
        <authorList>
            <person name="Mueller A.J."/>
            <person name="Jung M.-Y."/>
            <person name="Strachan C.R."/>
            <person name="Herbold C.W."/>
            <person name="Kirkegaard R.H."/>
            <person name="Daims H."/>
        </authorList>
    </citation>
    <scope>NUCLEOTIDE SEQUENCE [LARGE SCALE GENOMIC DNA]</scope>
    <source>
        <strain evidence="10">EB</strain>
    </source>
</reference>
<evidence type="ECO:0000256" key="5">
    <source>
        <dbReference type="ARBA" id="ARBA00022989"/>
    </source>
</evidence>
<dbReference type="InterPro" id="IPR001750">
    <property type="entry name" value="ND/Mrp_TM"/>
</dbReference>
<evidence type="ECO:0000256" key="2">
    <source>
        <dbReference type="ARBA" id="ARBA00005346"/>
    </source>
</evidence>
<feature type="transmembrane region" description="Helical" evidence="8">
    <location>
        <begin position="136"/>
        <end position="153"/>
    </location>
</feature>
<dbReference type="PRINTS" id="PR01437">
    <property type="entry name" value="NUOXDRDTASE4"/>
</dbReference>
<accession>A0A7T0G0J7</accession>
<dbReference type="Proteomes" id="UP000594688">
    <property type="component" value="Chromosome"/>
</dbReference>
<dbReference type="GO" id="GO:0008137">
    <property type="term" value="F:NADH dehydrogenase (ubiquinone) activity"/>
    <property type="evidence" value="ECO:0007669"/>
    <property type="project" value="InterPro"/>
</dbReference>
<evidence type="ECO:0000256" key="3">
    <source>
        <dbReference type="ARBA" id="ARBA00022475"/>
    </source>
</evidence>
<name>A0A7T0G0J7_9BACT</name>
<feature type="transmembrane region" description="Helical" evidence="8">
    <location>
        <begin position="246"/>
        <end position="267"/>
    </location>
</feature>
<gene>
    <name evidence="10" type="ORF">G3M70_11510</name>
</gene>
<comment type="similarity">
    <text evidence="2">Belongs to the CPA3 antiporters (TC 2.A.63) subunit D family.</text>
</comment>
<feature type="transmembrane region" description="Helical" evidence="8">
    <location>
        <begin position="74"/>
        <end position="99"/>
    </location>
</feature>
<dbReference type="PANTHER" id="PTHR42703">
    <property type="entry name" value="NADH DEHYDROGENASE"/>
    <property type="match status" value="1"/>
</dbReference>
<dbReference type="EMBL" id="CP048685">
    <property type="protein sequence ID" value="QPJ62464.1"/>
    <property type="molecule type" value="Genomic_DNA"/>
</dbReference>
<feature type="domain" description="NADH:quinone oxidoreductase/Mrp antiporter transmembrane" evidence="9">
    <location>
        <begin position="130"/>
        <end position="425"/>
    </location>
</feature>
<keyword evidence="4 7" id="KW-0812">Transmembrane</keyword>
<dbReference type="Pfam" id="PF00361">
    <property type="entry name" value="Proton_antipo_M"/>
    <property type="match status" value="1"/>
</dbReference>
<keyword evidence="5 8" id="KW-1133">Transmembrane helix</keyword>
<evidence type="ECO:0000313" key="10">
    <source>
        <dbReference type="EMBL" id="QPJ62464.1"/>
    </source>
</evidence>
<feature type="transmembrane region" description="Helical" evidence="8">
    <location>
        <begin position="165"/>
        <end position="187"/>
    </location>
</feature>
<evidence type="ECO:0000256" key="8">
    <source>
        <dbReference type="SAM" id="Phobius"/>
    </source>
</evidence>
<dbReference type="GO" id="GO:0005886">
    <property type="term" value="C:plasma membrane"/>
    <property type="evidence" value="ECO:0007669"/>
    <property type="project" value="UniProtKB-SubCell"/>
</dbReference>
<dbReference type="GO" id="GO:0042773">
    <property type="term" value="P:ATP synthesis coupled electron transport"/>
    <property type="evidence" value="ECO:0007669"/>
    <property type="project" value="InterPro"/>
</dbReference>
<feature type="transmembrane region" description="Helical" evidence="8">
    <location>
        <begin position="6"/>
        <end position="25"/>
    </location>
</feature>
<evidence type="ECO:0000256" key="6">
    <source>
        <dbReference type="ARBA" id="ARBA00023136"/>
    </source>
</evidence>
<evidence type="ECO:0000256" key="4">
    <source>
        <dbReference type="ARBA" id="ARBA00022692"/>
    </source>
</evidence>
<evidence type="ECO:0000313" key="11">
    <source>
        <dbReference type="Proteomes" id="UP000594688"/>
    </source>
</evidence>
<sequence length="489" mass="52016">MIHQLPVVLFLLPLFAAISMPVVCLKHRHWSQPISMAILSAMVLVSILNLLYVIEHGEMRYVFGGWAAPFGIEWVADGLASVIMVVLSALGLLGVVFTVSTVPKDLGGRIVHYYTLVLLLISAMTGIVFAGDLFNLFVFLEVAAISSYALIGLAGGRALFAAFRYLVLGTLGASLYLLGVSYLYAVSGTLNMSDLAVIIPSLLSSKALVGGLLFMFIGLGIKMALVPFHSWMPEAYSYAPESVSPILASLVTKVALLAWIRVIYWVFNASIVIYNIPILLLVEVLGALAAIIGASLALAQKDIKMMFAYGGISHIGIILIGIGQGNATGFAGGIFYLLNDAVMQAALFFLAGVAFCQYGVRTVEDIGRVGKHAPWLTGSLIVVAMGMIGLPPTGGFFGKWYIILGALDAGNYVSVAAVLLSTLLTLAYFVKLFEGIFRKTSTPSDIPSSEIPFSFKLTLGITSAAVVILGLLSAPIVELLLSRTLPPGL</sequence>
<evidence type="ECO:0000259" key="9">
    <source>
        <dbReference type="Pfam" id="PF00361"/>
    </source>
</evidence>
<dbReference type="InterPro" id="IPR003918">
    <property type="entry name" value="NADH_UbQ_OxRdtase"/>
</dbReference>
<protein>
    <submittedName>
        <fullName evidence="10">Hydrogenase 4 subunit B</fullName>
    </submittedName>
</protein>
<feature type="transmembrane region" description="Helical" evidence="8">
    <location>
        <begin position="412"/>
        <end position="433"/>
    </location>
</feature>